<evidence type="ECO:0000313" key="5">
    <source>
        <dbReference type="Proteomes" id="UP000316476"/>
    </source>
</evidence>
<evidence type="ECO:0000256" key="3">
    <source>
        <dbReference type="SAM" id="Phobius"/>
    </source>
</evidence>
<reference evidence="4 5" key="1">
    <citation type="submission" date="2019-02" db="EMBL/GenBank/DDBJ databases">
        <title>Deep-cultivation of Planctomycetes and their phenomic and genomic characterization uncovers novel biology.</title>
        <authorList>
            <person name="Wiegand S."/>
            <person name="Jogler M."/>
            <person name="Boedeker C."/>
            <person name="Pinto D."/>
            <person name="Vollmers J."/>
            <person name="Rivas-Marin E."/>
            <person name="Kohn T."/>
            <person name="Peeters S.H."/>
            <person name="Heuer A."/>
            <person name="Rast P."/>
            <person name="Oberbeckmann S."/>
            <person name="Bunk B."/>
            <person name="Jeske O."/>
            <person name="Meyerdierks A."/>
            <person name="Storesund J.E."/>
            <person name="Kallscheuer N."/>
            <person name="Luecker S."/>
            <person name="Lage O.M."/>
            <person name="Pohl T."/>
            <person name="Merkel B.J."/>
            <person name="Hornburger P."/>
            <person name="Mueller R.-W."/>
            <person name="Bruemmer F."/>
            <person name="Labrenz M."/>
            <person name="Spormann A.M."/>
            <person name="Op Den Camp H."/>
            <person name="Overmann J."/>
            <person name="Amann R."/>
            <person name="Jetten M.S.M."/>
            <person name="Mascher T."/>
            <person name="Medema M.H."/>
            <person name="Devos D.P."/>
            <person name="Kaster A.-K."/>
            <person name="Ovreas L."/>
            <person name="Rohde M."/>
            <person name="Galperin M.Y."/>
            <person name="Jogler C."/>
        </authorList>
    </citation>
    <scope>NUCLEOTIDE SEQUENCE [LARGE SCALE GENOMIC DNA]</scope>
    <source>
        <strain evidence="4 5">V7</strain>
    </source>
</reference>
<feature type="region of interest" description="Disordered" evidence="2">
    <location>
        <begin position="1528"/>
        <end position="1553"/>
    </location>
</feature>
<accession>A0A5C6FVM1</accession>
<feature type="region of interest" description="Disordered" evidence="2">
    <location>
        <begin position="1685"/>
        <end position="1881"/>
    </location>
</feature>
<dbReference type="RefSeq" id="WP_146413026.1">
    <property type="nucleotide sequence ID" value="NZ_SJPZ01000001.1"/>
</dbReference>
<feature type="region of interest" description="Disordered" evidence="2">
    <location>
        <begin position="273"/>
        <end position="306"/>
    </location>
</feature>
<feature type="region of interest" description="Disordered" evidence="2">
    <location>
        <begin position="1214"/>
        <end position="1243"/>
    </location>
</feature>
<keyword evidence="3" id="KW-0812">Transmembrane</keyword>
<proteinExistence type="predicted"/>
<feature type="compositionally biased region" description="Polar residues" evidence="2">
    <location>
        <begin position="273"/>
        <end position="295"/>
    </location>
</feature>
<evidence type="ECO:0000256" key="1">
    <source>
        <dbReference type="SAM" id="Coils"/>
    </source>
</evidence>
<dbReference type="EMBL" id="SJPZ01000001">
    <property type="protein sequence ID" value="TWU66386.1"/>
    <property type="molecule type" value="Genomic_DNA"/>
</dbReference>
<comment type="caution">
    <text evidence="4">The sequence shown here is derived from an EMBL/GenBank/DDBJ whole genome shotgun (WGS) entry which is preliminary data.</text>
</comment>
<sequence>MASIPTGSLDELSLHPTTYQAITSFARRRTWMLACRSLIAGMVTFLAASAAAACLDHFVRPSDTVRWAVAMLVDAFAVVAAWRFGLRQMFDSSPHSLARRMQAGSSRLRDDLLSAVELADPQTTNGSPRLQDSLQRRISQRLSTMPAKEMLPVGLLSRPLAIGVTTAILFAIASLIPDLQAIRRIIRVSVPGLAVQRASLTQIDIIEPSPPSRYVAAGNPVAVWVELSGRPADDATLQYRSFVDASTGGEADNTPGRFLWPWRSRHGRITAVTMSDRSPPSMDNQTESLVQTSDSQSDRRSANVPVGSDPVEYRIIAGDGVTLWQRLDPLPRPQPIDFQKLYRFPDYADLPDRTEQSDAGDLEGLSGSSVQLTITFNQAVDDATLRFTGNRTLAMNQIDDDGFLHRVIVPLTVPGRYQVTATSRQSGVGNEFGPQYSVTPVTDRRPTVRFDGSVPEVKVAAFDEICVLAGRFDDDLPIADAFQEFRFNGGAWLRRDLFPPSDIAQRTLTARSEWDLVQAAQQAGLGDNVRDGDTIDVKWVVVDRLGQRAETELVQILLSDAGMRANRNDELNALSDIVVATITLLKDADPMAERWITWSEPWKDPRALSDPVAYQQFLQEYLSESETLADDAAAVSQMLDDWMQTTDRVDQLLLAERVGRLIQQISDDLIHHPTAMSDAITLQGDQDVAPEIMGDEFLAVLRRWHQNQAKRVESTQAAIRSGSQLASLWLEQQLAIARLTDLSTLADSLDAIGTESDLSPTRWQRTLGITAARLDTMAAMWTSRAPWLSEKSAGWRNQWRQFCFQWQQRLRDGIDDEELLLVGPDLVDQLRQQIGQQIRSRTIDNRILSDLAKAESDLASRQELTPTIRASADWQLPNHSAAPWNIPLGQNLNRSLEAAEQWHRRRQVFDTRWAADLNLASRAVHHVLIQTSGELESDISPAQALRQIADDVGLLQTRAMLVQDAGLLRQTAADEISGAPAPIRRVTHPLTMRRYAYGVQAQARALKRSPVVSESKENQAAIKSIDGTRYGNAYQSVSRPIDARLYRNDVLVSMAPKITGLLQPLHSGLERLEPDFAAARQRLAQWVLPIDELADAARRQTEKAAAMASQQDSPQDESTTESESAGVTDDATEAAWQEAQRLTRETIEALIDAANQADILDRLQRDRARDMETAARLVQSSLKKASSEFESDNESFQAAAAELQRRLQKTSQLAQLHQQAVDAESTTSPESELSQQLRNEGESLQNGQEIEQRFQQAEQLADVAKQDPHELLRRLEQELKTNPDMRLSLVDIAVRAVEEAGQLMNASASSESALVQEIEKADPAFMEAKRRLATQIESLGDAAIDVAKANLESAIKAATMAKDAAAIRITREATQRLQDRARSALSVSADASLAKLTDTADALANDLQKVNEQLQQAAVVAQVASRKDIHRNIDRRRRDQQRGLEIARTARDEMLRQSKERAKFWERQTREAGTRLQQIQRLGRQLDRKMDNASRNVASQIDIASLRQERQRNRDAESQIRSTLELAERKQRQWNETQSAIGKQSPKPSDAVNPAASVTADLVLSSVDRLKQIAKDLNSFRADAAQDAKLWLSNETAQSTLQRRQQVATTVNESAERLLRAGRHRSRLDEEALAAKLSSAGQAARQTGQDVTPERASASDDDPELGRRTVELLSDHAAIIEQRSDEITDLSASMPVTPPRPPASTPEGIDRQAQGKKLAQTLDELDRALLGKSTAAAPPSPAEDGTSRQADASSSQQSAADAPQEGEASTALETSPTLAEAIRRQQQRMARQRQDAADGQNARSGTNTGQSSSGSSSSEDPNDVPPSDSQSGFADGRAVVGPSEVDGTEAARLGSRWGDLRSQESDEAAGPADASVPPQYRSDVEAYFRAVAAQATDSKSP</sequence>
<organism evidence="4 5">
    <name type="scientific">Crateriforma conspicua</name>
    <dbReference type="NCBI Taxonomy" id="2527996"/>
    <lineage>
        <taxon>Bacteria</taxon>
        <taxon>Pseudomonadati</taxon>
        <taxon>Planctomycetota</taxon>
        <taxon>Planctomycetia</taxon>
        <taxon>Planctomycetales</taxon>
        <taxon>Planctomycetaceae</taxon>
        <taxon>Crateriforma</taxon>
    </lineage>
</organism>
<feature type="region of interest" description="Disordered" evidence="2">
    <location>
        <begin position="1635"/>
        <end position="1666"/>
    </location>
</feature>
<dbReference type="Proteomes" id="UP000316476">
    <property type="component" value="Unassembled WGS sequence"/>
</dbReference>
<protein>
    <submittedName>
        <fullName evidence="4">Uncharacterized protein</fullName>
    </submittedName>
</protein>
<keyword evidence="3" id="KW-0472">Membrane</keyword>
<feature type="region of interest" description="Disordered" evidence="2">
    <location>
        <begin position="1099"/>
        <end position="1131"/>
    </location>
</feature>
<feature type="transmembrane region" description="Helical" evidence="3">
    <location>
        <begin position="155"/>
        <end position="176"/>
    </location>
</feature>
<dbReference type="OrthoDB" id="219309at2"/>
<feature type="compositionally biased region" description="Low complexity" evidence="2">
    <location>
        <begin position="1747"/>
        <end position="1762"/>
    </location>
</feature>
<feature type="coiled-coil region" evidence="1">
    <location>
        <begin position="1393"/>
        <end position="1420"/>
    </location>
</feature>
<name>A0A5C6FVM1_9PLAN</name>
<gene>
    <name evidence="4" type="ORF">V7x_19520</name>
</gene>
<evidence type="ECO:0000313" key="4">
    <source>
        <dbReference type="EMBL" id="TWU66386.1"/>
    </source>
</evidence>
<evidence type="ECO:0000256" key="2">
    <source>
        <dbReference type="SAM" id="MobiDB-lite"/>
    </source>
</evidence>
<feature type="transmembrane region" description="Helical" evidence="3">
    <location>
        <begin position="65"/>
        <end position="86"/>
    </location>
</feature>
<keyword evidence="3" id="KW-1133">Transmembrane helix</keyword>
<feature type="transmembrane region" description="Helical" evidence="3">
    <location>
        <begin position="37"/>
        <end position="59"/>
    </location>
</feature>
<keyword evidence="1" id="KW-0175">Coiled coil</keyword>
<feature type="compositionally biased region" description="Low complexity" evidence="2">
    <location>
        <begin position="1797"/>
        <end position="1818"/>
    </location>
</feature>
<feature type="compositionally biased region" description="Polar residues" evidence="2">
    <location>
        <begin position="1639"/>
        <end position="1650"/>
    </location>
</feature>